<dbReference type="AlphaFoldDB" id="Q3AUD9"/>
<dbReference type="OrthoDB" id="1202835at2"/>
<feature type="transmembrane region" description="Helical" evidence="1">
    <location>
        <begin position="5"/>
        <end position="25"/>
    </location>
</feature>
<dbReference type="HOGENOM" id="CLU_183770_0_0_10"/>
<organism evidence="2">
    <name type="scientific">Chlorobium chlorochromatii (strain CaD3)</name>
    <dbReference type="NCBI Taxonomy" id="340177"/>
    <lineage>
        <taxon>Bacteria</taxon>
        <taxon>Pseudomonadati</taxon>
        <taxon>Chlorobiota</taxon>
        <taxon>Chlorobiia</taxon>
        <taxon>Chlorobiales</taxon>
        <taxon>Chlorobiaceae</taxon>
        <taxon>Chlorobium/Pelodictyon group</taxon>
        <taxon>Chlorobium</taxon>
    </lineage>
</organism>
<feature type="transmembrane region" description="Helical" evidence="1">
    <location>
        <begin position="31"/>
        <end position="56"/>
    </location>
</feature>
<sequence>MKPIYYFMAATFSILLSIYVFIFGTSTNHEMLGIFIGLWAPTIICVGIFNTLIGILDEMCCAHKRIEEGQSCSHNRH</sequence>
<proteinExistence type="predicted"/>
<keyword evidence="1" id="KW-0812">Transmembrane</keyword>
<dbReference type="KEGG" id="cch:Cag_0013"/>
<gene>
    <name evidence="2" type="ordered locus">Cag_0013</name>
</gene>
<reference evidence="2" key="1">
    <citation type="submission" date="2005-08" db="EMBL/GenBank/DDBJ databases">
        <title>Complete sequence of Chlorobium chlorochromatii CaD3.</title>
        <authorList>
            <person name="Copeland A."/>
            <person name="Lucas S."/>
            <person name="Lapidus A."/>
            <person name="Barry K."/>
            <person name="Detter J.C."/>
            <person name="Glavina T."/>
            <person name="Hammon N."/>
            <person name="Israni S."/>
            <person name="Pitluck S."/>
            <person name="Bryant D."/>
            <person name="Schmutz J."/>
            <person name="Larimer F."/>
            <person name="Land M."/>
            <person name="Kyrpides N."/>
            <person name="Ivanova N."/>
            <person name="Richardson P."/>
        </authorList>
    </citation>
    <scope>NUCLEOTIDE SEQUENCE [LARGE SCALE GENOMIC DNA]</scope>
    <source>
        <strain evidence="2">CaD3</strain>
    </source>
</reference>
<evidence type="ECO:0000313" key="2">
    <source>
        <dbReference type="EMBL" id="ABB27292.1"/>
    </source>
</evidence>
<evidence type="ECO:0000256" key="1">
    <source>
        <dbReference type="SAM" id="Phobius"/>
    </source>
</evidence>
<accession>Q3AUD9</accession>
<protein>
    <submittedName>
        <fullName evidence="2">Uncharacterized protein</fullName>
    </submittedName>
</protein>
<dbReference type="eggNOG" id="ENOG5032YIW">
    <property type="taxonomic scope" value="Bacteria"/>
</dbReference>
<keyword evidence="1" id="KW-1133">Transmembrane helix</keyword>
<keyword evidence="1" id="KW-0472">Membrane</keyword>
<name>Q3AUD9_CHLCH</name>
<dbReference type="STRING" id="340177.Cag_0013"/>
<dbReference type="EMBL" id="CP000108">
    <property type="protein sequence ID" value="ABB27292.1"/>
    <property type="molecule type" value="Genomic_DNA"/>
</dbReference>